<dbReference type="CDD" id="cd03801">
    <property type="entry name" value="GT4_PimA-like"/>
    <property type="match status" value="1"/>
</dbReference>
<accession>A0A1A9A973</accession>
<reference evidence="5" key="1">
    <citation type="submission" date="2016-06" db="EMBL/GenBank/DDBJ databases">
        <authorList>
            <person name="Varghese N."/>
            <person name="Submissions Spin"/>
        </authorList>
    </citation>
    <scope>NUCLEOTIDE SEQUENCE [LARGE SCALE GENOMIC DNA]</scope>
    <source>
        <strain evidence="5">DSM 44815</strain>
    </source>
</reference>
<dbReference type="STRING" id="261654.GA0070611_5754"/>
<evidence type="ECO:0000313" key="5">
    <source>
        <dbReference type="Proteomes" id="UP000199385"/>
    </source>
</evidence>
<evidence type="ECO:0000256" key="1">
    <source>
        <dbReference type="ARBA" id="ARBA00022676"/>
    </source>
</evidence>
<proteinExistence type="predicted"/>
<feature type="domain" description="Glycosyltransferase subfamily 4-like N-terminal" evidence="3">
    <location>
        <begin position="30"/>
        <end position="190"/>
    </location>
</feature>
<dbReference type="PANTHER" id="PTHR12526:SF636">
    <property type="entry name" value="BLL3647 PROTEIN"/>
    <property type="match status" value="1"/>
</dbReference>
<dbReference type="PATRIC" id="fig|261654.4.peg.5827"/>
<keyword evidence="1" id="KW-0328">Glycosyltransferase</keyword>
<keyword evidence="2 4" id="KW-0808">Transferase</keyword>
<dbReference type="EMBL" id="LT594323">
    <property type="protein sequence ID" value="SBT52717.1"/>
    <property type="molecule type" value="Genomic_DNA"/>
</dbReference>
<evidence type="ECO:0000259" key="3">
    <source>
        <dbReference type="Pfam" id="PF13439"/>
    </source>
</evidence>
<evidence type="ECO:0000256" key="2">
    <source>
        <dbReference type="ARBA" id="ARBA00022679"/>
    </source>
</evidence>
<organism evidence="4 5">
    <name type="scientific">Micromonospora auratinigra</name>
    <dbReference type="NCBI Taxonomy" id="261654"/>
    <lineage>
        <taxon>Bacteria</taxon>
        <taxon>Bacillati</taxon>
        <taxon>Actinomycetota</taxon>
        <taxon>Actinomycetes</taxon>
        <taxon>Micromonosporales</taxon>
        <taxon>Micromonosporaceae</taxon>
        <taxon>Micromonospora</taxon>
    </lineage>
</organism>
<dbReference type="Pfam" id="PF13439">
    <property type="entry name" value="Glyco_transf_4"/>
    <property type="match status" value="1"/>
</dbReference>
<sequence>MDYVVAMKLAVCTVPGSPEDVQVWSGTPAHFVRALRRHGHDPVTVGPLAAPAYRAGKLLSSATDRLGGKLNWEAEPAVLAHFTRAMRRRLRGHDVDLVLLMGWYPWGLEPSDPPCVYWGDATVGQRIDRAPHWSNLADRTRRLAADTEARALRELAAVLMPSRWAREDAVARYALDPARVFRVPFGANIDDPGLPARTSPGDPLRLLTVGVKWHRKGFDTAVGTLDELVRAGVPAHLDVVGATPPDGSWERPYVTYHGFLSKQDGRQRERLAALYRQADLFLLPTRNDPFPMVLGEAAAYGLPIVAADVGGVPDRVGEGGILLPDGAPPSAYAQAVRRVTAPERYPAFSAGSRRDYLSRSSWEASAARVLEITEAILGRPSIPAG</sequence>
<protein>
    <submittedName>
        <fullName evidence="4">Glycosyltransferase involved in cell wall bisynthesis</fullName>
    </submittedName>
</protein>
<dbReference type="Proteomes" id="UP000199385">
    <property type="component" value="Chromosome I"/>
</dbReference>
<evidence type="ECO:0000313" key="4">
    <source>
        <dbReference type="EMBL" id="SBT52717.1"/>
    </source>
</evidence>
<dbReference type="GO" id="GO:0016757">
    <property type="term" value="F:glycosyltransferase activity"/>
    <property type="evidence" value="ECO:0007669"/>
    <property type="project" value="UniProtKB-KW"/>
</dbReference>
<dbReference type="InterPro" id="IPR028098">
    <property type="entry name" value="Glyco_trans_4-like_N"/>
</dbReference>
<dbReference type="Gene3D" id="3.40.50.2000">
    <property type="entry name" value="Glycogen Phosphorylase B"/>
    <property type="match status" value="2"/>
</dbReference>
<gene>
    <name evidence="4" type="ORF">GA0070611_5754</name>
</gene>
<dbReference type="Pfam" id="PF13692">
    <property type="entry name" value="Glyco_trans_1_4"/>
    <property type="match status" value="1"/>
</dbReference>
<dbReference type="SUPFAM" id="SSF53756">
    <property type="entry name" value="UDP-Glycosyltransferase/glycogen phosphorylase"/>
    <property type="match status" value="1"/>
</dbReference>
<keyword evidence="5" id="KW-1185">Reference proteome</keyword>
<dbReference type="AlphaFoldDB" id="A0A1A9A973"/>
<name>A0A1A9A973_9ACTN</name>
<dbReference type="PANTHER" id="PTHR12526">
    <property type="entry name" value="GLYCOSYLTRANSFERASE"/>
    <property type="match status" value="1"/>
</dbReference>